<accession>A0A7U7G4M6</accession>
<dbReference type="Proteomes" id="UP000027590">
    <property type="component" value="Unassembled WGS sequence"/>
</dbReference>
<proteinExistence type="predicted"/>
<dbReference type="OrthoDB" id="7281259at2"/>
<dbReference type="Proteomes" id="UP000237218">
    <property type="component" value="Unassembled WGS sequence"/>
</dbReference>
<dbReference type="AlphaFoldDB" id="A0A7U7G4M6"/>
<organism evidence="1 3">
    <name type="scientific">Parasaccharibacter apium</name>
    <dbReference type="NCBI Taxonomy" id="1510841"/>
    <lineage>
        <taxon>Bacteria</taxon>
        <taxon>Pseudomonadati</taxon>
        <taxon>Pseudomonadota</taxon>
        <taxon>Alphaproteobacteria</taxon>
        <taxon>Acetobacterales</taxon>
        <taxon>Acetobacteraceae</taxon>
        <taxon>Parasaccharibacter</taxon>
    </lineage>
</organism>
<dbReference type="RefSeq" id="WP_043558238.1">
    <property type="nucleotide sequence ID" value="NZ_CBLY010000002.1"/>
</dbReference>
<reference evidence="2 4" key="3">
    <citation type="submission" date="2018-02" db="EMBL/GenBank/DDBJ databases">
        <title>Draft genome sequences of four Parasaccharibacter apium strains isolated from honey bees.</title>
        <authorList>
            <person name="Corby-Harris V.L."/>
            <person name="Anderson K.E."/>
        </authorList>
    </citation>
    <scope>NUCLEOTIDE SEQUENCE [LARGE SCALE GENOMIC DNA]</scope>
    <source>
        <strain evidence="2 4">B8</strain>
    </source>
</reference>
<reference evidence="1 3" key="1">
    <citation type="journal article" date="2014" name="Genome Biol. Evol.">
        <title>Acetic acid bacteria genomes reveal functional traits for adaptation to life in insect guts.</title>
        <authorList>
            <person name="Chouaia B."/>
            <person name="Gaiarsa S."/>
            <person name="Crotti E."/>
            <person name="Comandatore F."/>
            <person name="Degli Esposti M."/>
            <person name="Ricci I."/>
            <person name="Alma A."/>
            <person name="Favia G."/>
            <person name="Bandi C."/>
            <person name="Daffonchio D."/>
        </authorList>
    </citation>
    <scope>NUCLEOTIDE SEQUENCE [LARGE SCALE GENOMIC DNA]</scope>
    <source>
        <strain evidence="1">AM168</strain>
        <strain evidence="3">AM169</strain>
    </source>
</reference>
<reference evidence="1 3" key="2">
    <citation type="journal article" date="2014" name="PLoS ONE">
        <title>Evolution of mitochondria reconstructed from the energy metabolism of living bacteria.</title>
        <authorList>
            <person name="Degli Esposti M."/>
            <person name="Chouaia B."/>
            <person name="Comandatore F."/>
            <person name="Crotti E."/>
            <person name="Sassera D."/>
            <person name="Lievens P.M."/>
            <person name="Daffonchio D."/>
            <person name="Bandi C."/>
        </authorList>
    </citation>
    <scope>NUCLEOTIDE SEQUENCE [LARGE SCALE GENOMIC DNA]</scope>
    <source>
        <strain evidence="1">AM168</strain>
        <strain evidence="3">AM169</strain>
    </source>
</reference>
<evidence type="ECO:0000313" key="4">
    <source>
        <dbReference type="Proteomes" id="UP000237218"/>
    </source>
</evidence>
<dbReference type="EMBL" id="CBLY010000002">
    <property type="protein sequence ID" value="CDG33087.1"/>
    <property type="molecule type" value="Genomic_DNA"/>
</dbReference>
<name>A0A7U7G4M6_9PROT</name>
<comment type="caution">
    <text evidence="1">The sequence shown here is derived from an EMBL/GenBank/DDBJ whole genome shotgun (WGS) entry which is preliminary data.</text>
</comment>
<dbReference type="EMBL" id="LMYI01000004">
    <property type="protein sequence ID" value="POS63933.1"/>
    <property type="molecule type" value="Genomic_DNA"/>
</dbReference>
<evidence type="ECO:0000313" key="3">
    <source>
        <dbReference type="Proteomes" id="UP000027590"/>
    </source>
</evidence>
<protein>
    <submittedName>
        <fullName evidence="1">Uncharacterized protein</fullName>
    </submittedName>
</protein>
<sequence>MMPKDTGTQPVGEADSIRASVLMKRLGAILDDVCGRLSDVQDVVSDYVGTGELDAGQMERLQSLDALTQEVEAVRTVLEQVEQAAPEIGNPRYGMGTVLAGVKLSQIRDMLRYGQTADLKEDRGNFTLF</sequence>
<evidence type="ECO:0000313" key="2">
    <source>
        <dbReference type="EMBL" id="POS63933.1"/>
    </source>
</evidence>
<keyword evidence="4" id="KW-1185">Reference proteome</keyword>
<evidence type="ECO:0000313" key="1">
    <source>
        <dbReference type="EMBL" id="CDG33087.1"/>
    </source>
</evidence>
<gene>
    <name evidence="2" type="ORF">ASQ42_02525</name>
    <name evidence="1" type="ORF">SACS_0349</name>
</gene>